<evidence type="ECO:0000256" key="3">
    <source>
        <dbReference type="ARBA" id="ARBA00024025"/>
    </source>
</evidence>
<evidence type="ECO:0000256" key="1">
    <source>
        <dbReference type="ARBA" id="ARBA00022679"/>
    </source>
</evidence>
<comment type="caution">
    <text evidence="5">The sequence shown here is derived from an EMBL/GenBank/DDBJ whole genome shotgun (WGS) entry which is preliminary data.</text>
</comment>
<sequence length="81" mass="9153">MLVVKKQFRNMSIGKKLVQLTIEALRELGADEVVLETEVFNSGALKLYTGLGFIKDKNMARYYLGGTEAFRLKLWLTPQSA</sequence>
<dbReference type="InterPro" id="IPR000182">
    <property type="entry name" value="GNAT_dom"/>
</dbReference>
<dbReference type="InterPro" id="IPR044542">
    <property type="entry name" value="NAA30-like"/>
</dbReference>
<dbReference type="PANTHER" id="PTHR45896">
    <property type="entry name" value="N-ALPHA-ACETYLTRANSFERASE 30"/>
    <property type="match status" value="1"/>
</dbReference>
<name>A0A1R1YMR1_9FUNG</name>
<dbReference type="PROSITE" id="PS51186">
    <property type="entry name" value="GNAT"/>
    <property type="match status" value="1"/>
</dbReference>
<evidence type="ECO:0000256" key="2">
    <source>
        <dbReference type="ARBA" id="ARBA00023315"/>
    </source>
</evidence>
<dbReference type="AlphaFoldDB" id="A0A1R1YMR1"/>
<evidence type="ECO:0000313" key="6">
    <source>
        <dbReference type="Proteomes" id="UP000187429"/>
    </source>
</evidence>
<dbReference type="Pfam" id="PF00583">
    <property type="entry name" value="Acetyltransf_1"/>
    <property type="match status" value="1"/>
</dbReference>
<dbReference type="OrthoDB" id="249099at2759"/>
<dbReference type="EMBL" id="LSSM01000696">
    <property type="protein sequence ID" value="OMJ28150.1"/>
    <property type="molecule type" value="Genomic_DNA"/>
</dbReference>
<dbReference type="InterPro" id="IPR016181">
    <property type="entry name" value="Acyl_CoA_acyltransferase"/>
</dbReference>
<keyword evidence="2" id="KW-0012">Acyltransferase</keyword>
<gene>
    <name evidence="5" type="ORF">AYI69_g2375</name>
</gene>
<organism evidence="5 6">
    <name type="scientific">Smittium culicis</name>
    <dbReference type="NCBI Taxonomy" id="133412"/>
    <lineage>
        <taxon>Eukaryota</taxon>
        <taxon>Fungi</taxon>
        <taxon>Fungi incertae sedis</taxon>
        <taxon>Zoopagomycota</taxon>
        <taxon>Kickxellomycotina</taxon>
        <taxon>Harpellomycetes</taxon>
        <taxon>Harpellales</taxon>
        <taxon>Legeriomycetaceae</taxon>
        <taxon>Smittium</taxon>
    </lineage>
</organism>
<feature type="domain" description="N-acetyltransferase" evidence="4">
    <location>
        <begin position="1"/>
        <end position="77"/>
    </location>
</feature>
<dbReference type="Gene3D" id="3.40.630.30">
    <property type="match status" value="1"/>
</dbReference>
<dbReference type="Proteomes" id="UP000187429">
    <property type="component" value="Unassembled WGS sequence"/>
</dbReference>
<proteinExistence type="inferred from homology"/>
<accession>A0A1R1YMR1</accession>
<protein>
    <submittedName>
        <fullName evidence="5">N-alpha-acetyltransferase 30</fullName>
    </submittedName>
</protein>
<keyword evidence="1 5" id="KW-0808">Transferase</keyword>
<comment type="similarity">
    <text evidence="3">Belongs to the acetyltransferase family. MAK3 subfamily.</text>
</comment>
<dbReference type="CDD" id="cd04301">
    <property type="entry name" value="NAT_SF"/>
    <property type="match status" value="1"/>
</dbReference>
<dbReference type="GO" id="GO:0031417">
    <property type="term" value="C:NatC complex"/>
    <property type="evidence" value="ECO:0007669"/>
    <property type="project" value="TreeGrafter"/>
</dbReference>
<evidence type="ECO:0000313" key="5">
    <source>
        <dbReference type="EMBL" id="OMJ28150.1"/>
    </source>
</evidence>
<dbReference type="PANTHER" id="PTHR45896:SF1">
    <property type="entry name" value="N-ALPHA-ACETYLTRANSFERASE 30"/>
    <property type="match status" value="1"/>
</dbReference>
<dbReference type="GO" id="GO:0004596">
    <property type="term" value="F:protein-N-terminal amino-acid acetyltransferase activity"/>
    <property type="evidence" value="ECO:0007669"/>
    <property type="project" value="InterPro"/>
</dbReference>
<evidence type="ECO:0000259" key="4">
    <source>
        <dbReference type="PROSITE" id="PS51186"/>
    </source>
</evidence>
<dbReference type="SUPFAM" id="SSF55729">
    <property type="entry name" value="Acyl-CoA N-acyltransferases (Nat)"/>
    <property type="match status" value="1"/>
</dbReference>
<keyword evidence="6" id="KW-1185">Reference proteome</keyword>
<reference evidence="6" key="1">
    <citation type="submission" date="2017-01" db="EMBL/GenBank/DDBJ databases">
        <authorList>
            <person name="Wang Y."/>
            <person name="White M."/>
            <person name="Kvist S."/>
            <person name="Moncalvo J.-M."/>
        </authorList>
    </citation>
    <scope>NUCLEOTIDE SEQUENCE [LARGE SCALE GENOMIC DNA]</scope>
    <source>
        <strain evidence="6">ID-206-W2</strain>
    </source>
</reference>